<dbReference type="AlphaFoldDB" id="A0A3M6UDH4"/>
<dbReference type="EMBL" id="RCHS01001734">
    <property type="protein sequence ID" value="RMX51626.1"/>
    <property type="molecule type" value="Genomic_DNA"/>
</dbReference>
<reference evidence="1 2" key="1">
    <citation type="journal article" date="2018" name="Sci. Rep.">
        <title>Comparative analysis of the Pocillopora damicornis genome highlights role of immune system in coral evolution.</title>
        <authorList>
            <person name="Cunning R."/>
            <person name="Bay R.A."/>
            <person name="Gillette P."/>
            <person name="Baker A.C."/>
            <person name="Traylor-Knowles N."/>
        </authorList>
    </citation>
    <scope>NUCLEOTIDE SEQUENCE [LARGE SCALE GENOMIC DNA]</scope>
    <source>
        <strain evidence="1">RSMAS</strain>
        <tissue evidence="1">Whole animal</tissue>
    </source>
</reference>
<keyword evidence="2" id="KW-1185">Reference proteome</keyword>
<sequence>MASTTFINLKCASWTRIIRQSAQHLLSHTDDIIYLKLGDSEVMLAKVTPISLHNAFKSKKQIPPTAQKKFKEKFPQFQFDWNKKYSLPFTVTIETEIREFQYKGLSDSPLCTFCKQEVESFEHIFFYCNITKAFWEAFSSWLGECLVNSQTFTIMDIFFGVFDAEEDFIILNHLILTAKFYIYKCKLNSKNPSVRVYRAKIGKIYQVGMKMAAKRNKLAKQFQKWDKLLPHIGLWDECRSNNAE</sequence>
<gene>
    <name evidence="1" type="ORF">pdam_00025396</name>
</gene>
<dbReference type="Proteomes" id="UP000275408">
    <property type="component" value="Unassembled WGS sequence"/>
</dbReference>
<evidence type="ECO:0000313" key="2">
    <source>
        <dbReference type="Proteomes" id="UP000275408"/>
    </source>
</evidence>
<name>A0A3M6UDH4_POCDA</name>
<evidence type="ECO:0000313" key="1">
    <source>
        <dbReference type="EMBL" id="RMX51626.1"/>
    </source>
</evidence>
<comment type="caution">
    <text evidence="1">The sequence shown here is derived from an EMBL/GenBank/DDBJ whole genome shotgun (WGS) entry which is preliminary data.</text>
</comment>
<proteinExistence type="predicted"/>
<protein>
    <submittedName>
        <fullName evidence="1">Uncharacterized protein</fullName>
    </submittedName>
</protein>
<organism evidence="1 2">
    <name type="scientific">Pocillopora damicornis</name>
    <name type="common">Cauliflower coral</name>
    <name type="synonym">Millepora damicornis</name>
    <dbReference type="NCBI Taxonomy" id="46731"/>
    <lineage>
        <taxon>Eukaryota</taxon>
        <taxon>Metazoa</taxon>
        <taxon>Cnidaria</taxon>
        <taxon>Anthozoa</taxon>
        <taxon>Hexacorallia</taxon>
        <taxon>Scleractinia</taxon>
        <taxon>Astrocoeniina</taxon>
        <taxon>Pocilloporidae</taxon>
        <taxon>Pocillopora</taxon>
    </lineage>
</organism>
<accession>A0A3M6UDH4</accession>